<keyword evidence="2" id="KW-1185">Reference proteome</keyword>
<sequence>MCNLTPHSFSLDDYRGIKSITVTPSKDWFAVTMWIRPYTHANVTSGRARKGKRTVRGLSLMAFFHLDVGVVAQYEET</sequence>
<dbReference type="EMBL" id="KK107020">
    <property type="protein sequence ID" value="EZA62450.1"/>
    <property type="molecule type" value="Genomic_DNA"/>
</dbReference>
<dbReference type="Proteomes" id="UP000053097">
    <property type="component" value="Unassembled WGS sequence"/>
</dbReference>
<accession>A0A026X2A4</accession>
<reference evidence="1 2" key="1">
    <citation type="journal article" date="2014" name="Curr. Biol.">
        <title>The genome of the clonal raider ant Cerapachys biroi.</title>
        <authorList>
            <person name="Oxley P.R."/>
            <person name="Ji L."/>
            <person name="Fetter-Pruneda I."/>
            <person name="McKenzie S.K."/>
            <person name="Li C."/>
            <person name="Hu H."/>
            <person name="Zhang G."/>
            <person name="Kronauer D.J."/>
        </authorList>
    </citation>
    <scope>NUCLEOTIDE SEQUENCE [LARGE SCALE GENOMIC DNA]</scope>
</reference>
<name>A0A026X2A4_OOCBI</name>
<proteinExistence type="predicted"/>
<gene>
    <name evidence="1" type="ORF">X777_10080</name>
</gene>
<evidence type="ECO:0000313" key="2">
    <source>
        <dbReference type="Proteomes" id="UP000053097"/>
    </source>
</evidence>
<organism evidence="1 2">
    <name type="scientific">Ooceraea biroi</name>
    <name type="common">Clonal raider ant</name>
    <name type="synonym">Cerapachys biroi</name>
    <dbReference type="NCBI Taxonomy" id="2015173"/>
    <lineage>
        <taxon>Eukaryota</taxon>
        <taxon>Metazoa</taxon>
        <taxon>Ecdysozoa</taxon>
        <taxon>Arthropoda</taxon>
        <taxon>Hexapoda</taxon>
        <taxon>Insecta</taxon>
        <taxon>Pterygota</taxon>
        <taxon>Neoptera</taxon>
        <taxon>Endopterygota</taxon>
        <taxon>Hymenoptera</taxon>
        <taxon>Apocrita</taxon>
        <taxon>Aculeata</taxon>
        <taxon>Formicoidea</taxon>
        <taxon>Formicidae</taxon>
        <taxon>Dorylinae</taxon>
        <taxon>Ooceraea</taxon>
    </lineage>
</organism>
<evidence type="ECO:0000313" key="1">
    <source>
        <dbReference type="EMBL" id="EZA62450.1"/>
    </source>
</evidence>
<protein>
    <submittedName>
        <fullName evidence="1">Uncharacterized protein</fullName>
    </submittedName>
</protein>
<dbReference type="AlphaFoldDB" id="A0A026X2A4"/>